<evidence type="ECO:0000313" key="5">
    <source>
        <dbReference type="Proteomes" id="UP000293583"/>
    </source>
</evidence>
<dbReference type="Gene3D" id="3.40.50.10390">
    <property type="entry name" value="Gingipain r, domain 1"/>
    <property type="match status" value="1"/>
</dbReference>
<dbReference type="AlphaFoldDB" id="A0A4Q9BHA6"/>
<dbReference type="InterPro" id="IPR029030">
    <property type="entry name" value="Caspase-like_dom_sf"/>
</dbReference>
<dbReference type="InterPro" id="IPR029031">
    <property type="entry name" value="Gingipain_N_sf"/>
</dbReference>
<gene>
    <name evidence="4" type="primary">porU</name>
    <name evidence="4" type="ORF">EWU20_02825</name>
</gene>
<proteinExistence type="predicted"/>
<evidence type="ECO:0000256" key="1">
    <source>
        <dbReference type="ARBA" id="ARBA00022729"/>
    </source>
</evidence>
<evidence type="ECO:0000259" key="3">
    <source>
        <dbReference type="Pfam" id="PF01364"/>
    </source>
</evidence>
<keyword evidence="1 2" id="KW-0732">Signal</keyword>
<organism evidence="4 5">
    <name type="scientific">Aquirufa antheringensis</name>
    <dbReference type="NCBI Taxonomy" id="2516559"/>
    <lineage>
        <taxon>Bacteria</taxon>
        <taxon>Pseudomonadati</taxon>
        <taxon>Bacteroidota</taxon>
        <taxon>Cytophagia</taxon>
        <taxon>Cytophagales</taxon>
        <taxon>Flectobacillaceae</taxon>
        <taxon>Aquirufa</taxon>
    </lineage>
</organism>
<dbReference type="Gene3D" id="3.40.50.1460">
    <property type="match status" value="1"/>
</dbReference>
<dbReference type="OrthoDB" id="9809780at2"/>
<dbReference type="GO" id="GO:0008234">
    <property type="term" value="F:cysteine-type peptidase activity"/>
    <property type="evidence" value="ECO:0007669"/>
    <property type="project" value="InterPro"/>
</dbReference>
<dbReference type="CDD" id="cd02258">
    <property type="entry name" value="Peptidase_C25_N"/>
    <property type="match status" value="1"/>
</dbReference>
<comment type="caution">
    <text evidence="4">The sequence shown here is derived from an EMBL/GenBank/DDBJ whole genome shotgun (WGS) entry which is preliminary data.</text>
</comment>
<protein>
    <submittedName>
        <fullName evidence="4">Type IX secretion system sortase PorU</fullName>
    </submittedName>
</protein>
<dbReference type="SUPFAM" id="SSF52129">
    <property type="entry name" value="Caspase-like"/>
    <property type="match status" value="1"/>
</dbReference>
<dbReference type="EMBL" id="SEWY01000001">
    <property type="protein sequence ID" value="TBH75534.1"/>
    <property type="molecule type" value="Genomic_DNA"/>
</dbReference>
<dbReference type="Pfam" id="PF01364">
    <property type="entry name" value="Peptidase_C25"/>
    <property type="match status" value="1"/>
</dbReference>
<dbReference type="Proteomes" id="UP000293583">
    <property type="component" value="Unassembled WGS sequence"/>
</dbReference>
<dbReference type="RefSeq" id="WP_130922647.1">
    <property type="nucleotide sequence ID" value="NZ_JAANOM010000002.1"/>
</dbReference>
<feature type="chain" id="PRO_5020390514" evidence="2">
    <location>
        <begin position="26"/>
        <end position="1046"/>
    </location>
</feature>
<reference evidence="4 5" key="1">
    <citation type="submission" date="2019-02" db="EMBL/GenBank/DDBJ databases">
        <title>Genome of a new Bacteroidetes strain.</title>
        <authorList>
            <person name="Pitt A."/>
        </authorList>
    </citation>
    <scope>NUCLEOTIDE SEQUENCE [LARGE SCALE GENOMIC DNA]</scope>
    <source>
        <strain evidence="4 5">103A-SOEBACH</strain>
    </source>
</reference>
<accession>A0A4Q9BHA6</accession>
<evidence type="ECO:0000256" key="2">
    <source>
        <dbReference type="SAM" id="SignalP"/>
    </source>
</evidence>
<feature type="domain" description="Gingipain" evidence="3">
    <location>
        <begin position="363"/>
        <end position="723"/>
    </location>
</feature>
<sequence length="1046" mass="116058">MRTSYRLRILSIVVGLLTVASAALAQNSILSSGQWLKVGITQSGIYQITPSWLSSLGLKASSIGVYGHEIGELPQANSATRPIDLQPISFLKQGDKILFYGEKFTHHYSDTTFYFIRLDDPAPKAITDLPSATANTTALDYGYSRFHYEPETYNLLQSGREWLGDGFFGNVNRTIQYPLADYKTGIPSLLSGRLASSSVAPGTFTFSIPGNTIAPLSFPATTGGRYDQKAFLQTFSASVKPEIKDQSWTWNVAYSNTTGSGYIDYIDLHYPRKFNATNENPHYFLPNKTDSTFSISIQNRQANHLVWVKFTGKSWQNVNSLVFNKVTPGAELLVFDPAKASDPKTGEVIANQNIRADASADLLILSSPSILPAAKLLASYKGAKGIAAKAYSTKEIYHEFSAGKQDVTAIRDFIRLKKPRYVLFLGDATVDYKGINKVASAVERQNYVPSYESRESLQPLQTYVSDDYFGLIADNQGEWLEGNEAVNEPLAVGIGRIPAKSIEEANTVVNKLISYETRTQQQPYRFAWFADDGDANIHVQDAEDFARLIPEAYQVQKTYLDQFLQEVANGFYTSAAAQKASLALFNREADFIHFLGHGSESAWTDEKVITTNELQTLKNSRNLPLLLTATCQFGRFDDPNQLSGAEISLLSNQGGAMGLISTTRPVFQSSNYLFGQAFYRQLANHLTDKNYRFGDLFKDAKNDSQSGVINRNITLLGDPTLALPWNQQALTIRLDTLTSGIIQGQTTPSIDGEIRLFYFGEDKPMQTLGTKTDKFSYVKSGDLEAINSAKVEKGKFTMANLPAARLKWSARTTTETYGGGMKSVVKSTSEEKEVNAPILTASLLNESDPLASSANPILQIKISDASSLRLVGPKGEKAQISINDTLEIPFSDVFTPEPGNSRKGSITFPFESLAPGLYKIKANVFDVHTNQGFCSFEFRVSENTKESGSLRIYPNPMTERTSFSFLQEKRWTSYRYKLKIYSNLGIRLLERTGVIPGSDSVNQTFSIDWSAAEKSQLDFINYYQLDITYDNETPFRSFSGRIGHIK</sequence>
<name>A0A4Q9BHA6_9BACT</name>
<dbReference type="GO" id="GO:0006508">
    <property type="term" value="P:proteolysis"/>
    <property type="evidence" value="ECO:0007669"/>
    <property type="project" value="InterPro"/>
</dbReference>
<evidence type="ECO:0000313" key="4">
    <source>
        <dbReference type="EMBL" id="TBH75534.1"/>
    </source>
</evidence>
<dbReference type="NCBIfam" id="NF033707">
    <property type="entry name" value="T9SS_sortase"/>
    <property type="match status" value="1"/>
</dbReference>
<dbReference type="InterPro" id="IPR001769">
    <property type="entry name" value="Gingipain"/>
</dbReference>
<feature type="signal peptide" evidence="2">
    <location>
        <begin position="1"/>
        <end position="25"/>
    </location>
</feature>
<keyword evidence="5" id="KW-1185">Reference proteome</keyword>